<dbReference type="Gene3D" id="3.40.190.290">
    <property type="match status" value="1"/>
</dbReference>
<keyword evidence="4" id="KW-0804">Transcription</keyword>
<dbReference type="InterPro" id="IPR036388">
    <property type="entry name" value="WH-like_DNA-bd_sf"/>
</dbReference>
<dbReference type="Pfam" id="PF03466">
    <property type="entry name" value="LysR_substrate"/>
    <property type="match status" value="1"/>
</dbReference>
<dbReference type="Gene3D" id="1.10.10.10">
    <property type="entry name" value="Winged helix-like DNA-binding domain superfamily/Winged helix DNA-binding domain"/>
    <property type="match status" value="1"/>
</dbReference>
<proteinExistence type="inferred from homology"/>
<accession>A0A0Q1CXV8</accession>
<gene>
    <name evidence="7" type="ORF">APD06_01655</name>
    <name evidence="6" type="ORF">APD06_05440</name>
    <name evidence="9" type="ORF">P9867_009550</name>
    <name evidence="8" type="ORF">P9867_12995</name>
</gene>
<reference evidence="9 11" key="2">
    <citation type="journal article" date="2023" name="Nat. Commun.">
        <title>Genomic dissection of endemic carbapenem resistance reveals metallo-beta-lactamase dissemination through clonal, plasmid and integron transfer.</title>
        <authorList>
            <person name="Macesic N."/>
            <person name="Hawkey J."/>
            <person name="Vezina B."/>
            <person name="Wisniewski J.A."/>
            <person name="Cottingham H."/>
            <person name="Blakeway L.V."/>
            <person name="Harshegyi T."/>
            <person name="Pragastis K."/>
            <person name="Badoordeen G.Z."/>
            <person name="Dennison A."/>
            <person name="Spelman D.W."/>
            <person name="Jenney A.W.J."/>
            <person name="Peleg A.Y."/>
        </authorList>
    </citation>
    <scope>NUCLEOTIDE SEQUENCE [LARGE SCALE GENOMIC DNA]</scope>
    <source>
        <strain evidence="9 11">CPO519</strain>
    </source>
</reference>
<dbReference type="Pfam" id="PF00126">
    <property type="entry name" value="HTH_1"/>
    <property type="match status" value="1"/>
</dbReference>
<evidence type="ECO:0000313" key="10">
    <source>
        <dbReference type="Proteomes" id="UP000051322"/>
    </source>
</evidence>
<dbReference type="PANTHER" id="PTHR30537:SF72">
    <property type="entry name" value="LYSR FAMILY TRANSCRIPTIONAL REGULATOR"/>
    <property type="match status" value="1"/>
</dbReference>
<name>A0A0Q1CXV8_ACIBA</name>
<dbReference type="PANTHER" id="PTHR30537">
    <property type="entry name" value="HTH-TYPE TRANSCRIPTIONAL REGULATOR"/>
    <property type="match status" value="1"/>
</dbReference>
<keyword evidence="2" id="KW-0805">Transcription regulation</keyword>
<dbReference type="EMBL" id="LLFE01000130">
    <property type="protein sequence ID" value="KQD14354.1"/>
    <property type="molecule type" value="Genomic_DNA"/>
</dbReference>
<dbReference type="AlphaFoldDB" id="A0A0Q1CXV8"/>
<evidence type="ECO:0000256" key="2">
    <source>
        <dbReference type="ARBA" id="ARBA00023015"/>
    </source>
</evidence>
<dbReference type="CDD" id="cd08472">
    <property type="entry name" value="PBP2_CrgA_like_3"/>
    <property type="match status" value="1"/>
</dbReference>
<feature type="domain" description="HTH lysR-type" evidence="5">
    <location>
        <begin position="1"/>
        <end position="59"/>
    </location>
</feature>
<evidence type="ECO:0000313" key="8">
    <source>
        <dbReference type="EMBL" id="MDK4882579.1"/>
    </source>
</evidence>
<evidence type="ECO:0000256" key="1">
    <source>
        <dbReference type="ARBA" id="ARBA00009437"/>
    </source>
</evidence>
<reference evidence="9" key="4">
    <citation type="submission" date="2024-01" db="EMBL/GenBank/DDBJ databases">
        <authorList>
            <person name="Macesic N."/>
        </authorList>
    </citation>
    <scope>NUCLEOTIDE SEQUENCE</scope>
    <source>
        <strain evidence="9">CPO519</strain>
    </source>
</reference>
<evidence type="ECO:0000256" key="3">
    <source>
        <dbReference type="ARBA" id="ARBA00023125"/>
    </source>
</evidence>
<dbReference type="RefSeq" id="WP_000345759.1">
    <property type="nucleotide sequence ID" value="NZ_AP024802.1"/>
</dbReference>
<dbReference type="GO" id="GO:0006351">
    <property type="term" value="P:DNA-templated transcription"/>
    <property type="evidence" value="ECO:0007669"/>
    <property type="project" value="TreeGrafter"/>
</dbReference>
<dbReference type="InterPro" id="IPR058163">
    <property type="entry name" value="LysR-type_TF_proteobact-type"/>
</dbReference>
<comment type="similarity">
    <text evidence="1">Belongs to the LysR transcriptional regulatory family.</text>
</comment>
<dbReference type="InterPro" id="IPR005119">
    <property type="entry name" value="LysR_subst-bd"/>
</dbReference>
<dbReference type="PROSITE" id="PS50931">
    <property type="entry name" value="HTH_LYSR"/>
    <property type="match status" value="1"/>
</dbReference>
<dbReference type="GO" id="GO:0043565">
    <property type="term" value="F:sequence-specific DNA binding"/>
    <property type="evidence" value="ECO:0007669"/>
    <property type="project" value="TreeGrafter"/>
</dbReference>
<comment type="caution">
    <text evidence="8">The sequence shown here is derived from an EMBL/GenBank/DDBJ whole genome shotgun (WGS) entry which is preliminary data.</text>
</comment>
<dbReference type="Proteomes" id="UP000051322">
    <property type="component" value="Unassembled WGS sequence"/>
</dbReference>
<dbReference type="SUPFAM" id="SSF46785">
    <property type="entry name" value="Winged helix' DNA-binding domain"/>
    <property type="match status" value="1"/>
</dbReference>
<reference evidence="6 10" key="1">
    <citation type="submission" date="2015-10" db="EMBL/GenBank/DDBJ databases">
        <title>The utility of whole genome sequencing in characterizing Acinetobacter epidemiology and analyzing hospital outbreaks.</title>
        <authorList>
            <person name="Ozer E.A."/>
            <person name="Fitzpatrick M.A."/>
            <person name="Hauser A.R."/>
        </authorList>
    </citation>
    <scope>NUCLEOTIDE SEQUENCE [LARGE SCALE GENOMIC DNA]</scope>
    <source>
        <strain evidence="6 10">ABBL059</strain>
    </source>
</reference>
<dbReference type="EMBL" id="JARTMM010000051">
    <property type="protein sequence ID" value="MDK4882579.1"/>
    <property type="molecule type" value="Genomic_DNA"/>
</dbReference>
<dbReference type="PRINTS" id="PR00039">
    <property type="entry name" value="HTHLYSR"/>
</dbReference>
<dbReference type="GO" id="GO:0003700">
    <property type="term" value="F:DNA-binding transcription factor activity"/>
    <property type="evidence" value="ECO:0007669"/>
    <property type="project" value="InterPro"/>
</dbReference>
<evidence type="ECO:0000313" key="6">
    <source>
        <dbReference type="EMBL" id="KQD14354.1"/>
    </source>
</evidence>
<evidence type="ECO:0000256" key="4">
    <source>
        <dbReference type="ARBA" id="ARBA00023163"/>
    </source>
</evidence>
<dbReference type="SUPFAM" id="SSF53850">
    <property type="entry name" value="Periplasmic binding protein-like II"/>
    <property type="match status" value="1"/>
</dbReference>
<keyword evidence="3" id="KW-0238">DNA-binding</keyword>
<sequence>MDFIRQLQIFVTVVEMGNFSRAAETLHMARPGITKAIGELEKHVGVRLLQRTTRRTNLTGEGETLYAKAMELLRDVEDAQNLFGGSKEKPSGRLRIDIPAALAKSLVIPELAKFRAQYPDISIVLGVNDQPIDLIANSVDCVLRLGTLPVSSMIGRKIADIPMVICASPEYLKRNGIPSSIESLNDHTIINYFSGQKHIPLAWHFSNASDEEEVTFSSGIMANDAEAMVACALNHIGLMQVPGILVMDELHNGTLVQVLQDLGHVNFPLSIMYPNRQYLAPQVRTFIDWVIETIQSKTGSWIQ</sequence>
<evidence type="ECO:0000313" key="11">
    <source>
        <dbReference type="Proteomes" id="UP001174156"/>
    </source>
</evidence>
<dbReference type="Proteomes" id="UP001174156">
    <property type="component" value="Unassembled WGS sequence"/>
</dbReference>
<dbReference type="FunFam" id="1.10.10.10:FF:000001">
    <property type="entry name" value="LysR family transcriptional regulator"/>
    <property type="match status" value="1"/>
</dbReference>
<dbReference type="InterPro" id="IPR000847">
    <property type="entry name" value="LysR_HTH_N"/>
</dbReference>
<dbReference type="EMBL" id="JARTMM020000001">
    <property type="protein sequence ID" value="MEC5496727.1"/>
    <property type="molecule type" value="Genomic_DNA"/>
</dbReference>
<reference evidence="8" key="3">
    <citation type="submission" date="2023-01" db="EMBL/GenBank/DDBJ databases">
        <title>Genomic dissection of endemic carbapenem resistance: metallo-beta-lactamase gene dissemination through clonal, plasmid and integron transfer pathways.</title>
        <authorList>
            <person name="Macesic N."/>
        </authorList>
    </citation>
    <scope>NUCLEOTIDE SEQUENCE</scope>
    <source>
        <strain evidence="8">CPO519</strain>
    </source>
</reference>
<evidence type="ECO:0000259" key="5">
    <source>
        <dbReference type="PROSITE" id="PS50931"/>
    </source>
</evidence>
<organism evidence="8">
    <name type="scientific">Acinetobacter baumannii</name>
    <dbReference type="NCBI Taxonomy" id="470"/>
    <lineage>
        <taxon>Bacteria</taxon>
        <taxon>Pseudomonadati</taxon>
        <taxon>Pseudomonadota</taxon>
        <taxon>Gammaproteobacteria</taxon>
        <taxon>Moraxellales</taxon>
        <taxon>Moraxellaceae</taxon>
        <taxon>Acinetobacter</taxon>
        <taxon>Acinetobacter calcoaceticus/baumannii complex</taxon>
    </lineage>
</organism>
<dbReference type="InterPro" id="IPR036390">
    <property type="entry name" value="WH_DNA-bd_sf"/>
</dbReference>
<evidence type="ECO:0000313" key="7">
    <source>
        <dbReference type="EMBL" id="KQD22079.1"/>
    </source>
</evidence>
<protein>
    <submittedName>
        <fullName evidence="6 8">Transcriptional regulator</fullName>
    </submittedName>
</protein>
<evidence type="ECO:0000313" key="9">
    <source>
        <dbReference type="EMBL" id="MEC5496727.1"/>
    </source>
</evidence>
<dbReference type="EMBL" id="LLFE01000010">
    <property type="protein sequence ID" value="KQD22079.1"/>
    <property type="molecule type" value="Genomic_DNA"/>
</dbReference>